<accession>A0A0S4TQF9</accession>
<dbReference type="PANTHER" id="PTHR42760">
    <property type="entry name" value="SHORT-CHAIN DEHYDROGENASES/REDUCTASES FAMILY MEMBER"/>
    <property type="match status" value="1"/>
</dbReference>
<dbReference type="PRINTS" id="PR00081">
    <property type="entry name" value="GDHRDH"/>
</dbReference>
<keyword evidence="3" id="KW-0812">Transmembrane</keyword>
<gene>
    <name evidence="3" type="ORF">RUN39_v1_330064</name>
</gene>
<comment type="similarity">
    <text evidence="1">Belongs to the short-chain dehydrogenases/reductases (SDR) family.</text>
</comment>
<dbReference type="EMBL" id="LN899819">
    <property type="protein sequence ID" value="CUV12282.1"/>
    <property type="molecule type" value="Genomic_DNA"/>
</dbReference>
<dbReference type="PANTHER" id="PTHR42760:SF78">
    <property type="entry name" value="3-OXOACYL-[ACYL-CARRIER-PROTEIN] REDUCTASE [NADH]"/>
    <property type="match status" value="1"/>
</dbReference>
<protein>
    <submittedName>
        <fullName evidence="3">Putative short-chain dehydrogenase transmembrane protein</fullName>
    </submittedName>
</protein>
<feature type="domain" description="Ketoreductase" evidence="2">
    <location>
        <begin position="232"/>
        <end position="407"/>
    </location>
</feature>
<dbReference type="NCBIfam" id="NF006110">
    <property type="entry name" value="PRK08261.1"/>
    <property type="match status" value="1"/>
</dbReference>
<dbReference type="PRINTS" id="PR00080">
    <property type="entry name" value="SDRFAMILY"/>
</dbReference>
<dbReference type="AlphaFoldDB" id="A0A0S4TQF9"/>
<reference evidence="3" key="1">
    <citation type="submission" date="2015-10" db="EMBL/GenBank/DDBJ databases">
        <authorList>
            <person name="Gilbert D.G."/>
        </authorList>
    </citation>
    <scope>NUCLEOTIDE SEQUENCE</scope>
    <source>
        <strain evidence="3">Phyl III-seqv23</strain>
    </source>
</reference>
<proteinExistence type="inferred from homology"/>
<sequence>MQDKYLDFVRSGFGKWLSATLGLPQPVPLRRHRPGEPEFAGPFLVGAAPGGALRETLAALFAGMGVPTRFHDSHPEWLGAANRHGQITGRFVAPTSQEGEASEHLGGIVFDATGIASTEGLEALYTVFHDGVRAIGRCGRVVVIGRPPEDCAAPQAAIAQRALEGLTRSLGKEIRRGCTAQLVYVAEGAEPAAASTLRFLLSARSAYVSGQVVRVRPATAATVDWQQPLAGRTALVTGASRGIGAAIAQVLARDGARVLCLDVPAAQPALDGVAGAIGGEALAYDIAEAETPARLARQLASLGGIDILVHNAGITRDKTIARMTEAAWRSVLDINLAAQLRINDALLAASALHAGGAIVCVSSISGIAGNLGQTNYATAKAGVIGLVQACAPLLAERGITINAVAPGFIETQMTAAVPFAIREAGRRMNAMAQGGQPVDVAEAIAWLACSASNGVTGNVVRVCGQSLLGA</sequence>
<dbReference type="InterPro" id="IPR036291">
    <property type="entry name" value="NAD(P)-bd_dom_sf"/>
</dbReference>
<dbReference type="GO" id="GO:0016616">
    <property type="term" value="F:oxidoreductase activity, acting on the CH-OH group of donors, NAD or NADP as acceptor"/>
    <property type="evidence" value="ECO:0007669"/>
    <property type="project" value="UniProtKB-ARBA"/>
</dbReference>
<dbReference type="FunFam" id="3.40.50.720:FF:000338">
    <property type="entry name" value="3-oxoacyl-ACP reductase FabG"/>
    <property type="match status" value="1"/>
</dbReference>
<dbReference type="InterPro" id="IPR057326">
    <property type="entry name" value="KR_dom"/>
</dbReference>
<dbReference type="SUPFAM" id="SSF51735">
    <property type="entry name" value="NAD(P)-binding Rossmann-fold domains"/>
    <property type="match status" value="1"/>
</dbReference>
<dbReference type="InterPro" id="IPR002347">
    <property type="entry name" value="SDR_fam"/>
</dbReference>
<dbReference type="Gene3D" id="3.40.50.720">
    <property type="entry name" value="NAD(P)-binding Rossmann-like Domain"/>
    <property type="match status" value="2"/>
</dbReference>
<evidence type="ECO:0000256" key="1">
    <source>
        <dbReference type="ARBA" id="ARBA00006484"/>
    </source>
</evidence>
<dbReference type="Pfam" id="PF13561">
    <property type="entry name" value="adh_short_C2"/>
    <property type="match status" value="1"/>
</dbReference>
<evidence type="ECO:0000313" key="3">
    <source>
        <dbReference type="EMBL" id="CUV12282.1"/>
    </source>
</evidence>
<dbReference type="SMART" id="SM00822">
    <property type="entry name" value="PKS_KR"/>
    <property type="match status" value="1"/>
</dbReference>
<keyword evidence="3" id="KW-0472">Membrane</keyword>
<name>A0A0S4TQF9_RALSL</name>
<organism evidence="3">
    <name type="scientific">Ralstonia solanacearum</name>
    <name type="common">Pseudomonas solanacearum</name>
    <dbReference type="NCBI Taxonomy" id="305"/>
    <lineage>
        <taxon>Bacteria</taxon>
        <taxon>Pseudomonadati</taxon>
        <taxon>Pseudomonadota</taxon>
        <taxon>Betaproteobacteria</taxon>
        <taxon>Burkholderiales</taxon>
        <taxon>Burkholderiaceae</taxon>
        <taxon>Ralstonia</taxon>
        <taxon>Ralstonia solanacearum species complex</taxon>
    </lineage>
</organism>
<evidence type="ECO:0000259" key="2">
    <source>
        <dbReference type="SMART" id="SM00822"/>
    </source>
</evidence>